<sequence length="168" mass="19235">MKVKVFALVICVVLTLPALAHRYFFGLTEISSNQNTGAVEFVHQYTLHDVQHVLSKLTGKRFSLDQKNAEAVLQQWVTDNFSVKNTKGEEASLKWVGFEADYQKIWVYQELPKQKNLCGWEVSNTLLFDSFSAQVNTVNVVDRYGNRSLILTDENRTDIINCQKDSKE</sequence>
<dbReference type="AlphaFoldDB" id="A0A432YTK6"/>
<accession>A0A432YTK6</accession>
<comment type="caution">
    <text evidence="1">The sequence shown here is derived from an EMBL/GenBank/DDBJ whole genome shotgun (WGS) entry which is preliminary data.</text>
</comment>
<dbReference type="EMBL" id="PIQA01000003">
    <property type="protein sequence ID" value="RUO66649.1"/>
    <property type="molecule type" value="Genomic_DNA"/>
</dbReference>
<proteinExistence type="predicted"/>
<dbReference type="Proteomes" id="UP000288361">
    <property type="component" value="Unassembled WGS sequence"/>
</dbReference>
<evidence type="ECO:0000313" key="2">
    <source>
        <dbReference type="Proteomes" id="UP000288361"/>
    </source>
</evidence>
<dbReference type="Pfam" id="PF20420">
    <property type="entry name" value="DUF6702"/>
    <property type="match status" value="1"/>
</dbReference>
<name>A0A432YTK6_9GAMM</name>
<organism evidence="1 2">
    <name type="scientific">Idiomarina piscisalsi</name>
    <dbReference type="NCBI Taxonomy" id="1096243"/>
    <lineage>
        <taxon>Bacteria</taxon>
        <taxon>Pseudomonadati</taxon>
        <taxon>Pseudomonadota</taxon>
        <taxon>Gammaproteobacteria</taxon>
        <taxon>Alteromonadales</taxon>
        <taxon>Idiomarinaceae</taxon>
        <taxon>Idiomarina</taxon>
    </lineage>
</organism>
<protein>
    <submittedName>
        <fullName evidence="1">Uncharacterized protein</fullName>
    </submittedName>
</protein>
<dbReference type="RefSeq" id="WP_126751817.1">
    <property type="nucleotide sequence ID" value="NZ_JBHUMT010000013.1"/>
</dbReference>
<evidence type="ECO:0000313" key="1">
    <source>
        <dbReference type="EMBL" id="RUO66649.1"/>
    </source>
</evidence>
<reference evidence="1 2" key="1">
    <citation type="journal article" date="2011" name="Front. Microbiol.">
        <title>Genomic signatures of strain selection and enhancement in Bacillus atrophaeus var. globigii, a historical biowarfare simulant.</title>
        <authorList>
            <person name="Gibbons H.S."/>
            <person name="Broomall S.M."/>
            <person name="McNew L.A."/>
            <person name="Daligault H."/>
            <person name="Chapman C."/>
            <person name="Bruce D."/>
            <person name="Karavis M."/>
            <person name="Krepps M."/>
            <person name="McGregor P.A."/>
            <person name="Hong C."/>
            <person name="Park K.H."/>
            <person name="Akmal A."/>
            <person name="Feldman A."/>
            <person name="Lin J.S."/>
            <person name="Chang W.E."/>
            <person name="Higgs B.W."/>
            <person name="Demirev P."/>
            <person name="Lindquist J."/>
            <person name="Liem A."/>
            <person name="Fochler E."/>
            <person name="Read T.D."/>
            <person name="Tapia R."/>
            <person name="Johnson S."/>
            <person name="Bishop-Lilly K.A."/>
            <person name="Detter C."/>
            <person name="Han C."/>
            <person name="Sozhamannan S."/>
            <person name="Rosenzweig C.N."/>
            <person name="Skowronski E.W."/>
        </authorList>
    </citation>
    <scope>NUCLEOTIDE SEQUENCE [LARGE SCALE GENOMIC DNA]</scope>
    <source>
        <strain evidence="1 2">TPS4-2</strain>
    </source>
</reference>
<dbReference type="InterPro" id="IPR046525">
    <property type="entry name" value="DUF6702"/>
</dbReference>
<gene>
    <name evidence="1" type="ORF">CWI73_05035</name>
</gene>